<evidence type="ECO:0000256" key="5">
    <source>
        <dbReference type="ARBA" id="ARBA00022448"/>
    </source>
</evidence>
<keyword evidence="12" id="KW-1185">Reference proteome</keyword>
<dbReference type="Proteomes" id="UP000664317">
    <property type="component" value="Unassembled WGS sequence"/>
</dbReference>
<sequence length="208" mass="23815">MEFSFDAGLLLEQIQNTRLLEWIAVAFGVSEVLLARKNSIWLYPTGIIGILCGTYLLLDSKLYAETLLHGYYLVMSIYGWANWKNRSKSGASQISRSDSRDFAVTLGIAGIGWVFLYFMLTTFTDSDVPVIDAFVSSTAWAGMWLLAKRKLENWIWLNISNLVAIPLLYSKQLYMMSFLTLFLFVVAIFGYLEWRKELTQRDEALQTV</sequence>
<dbReference type="InterPro" id="IPR006419">
    <property type="entry name" value="NMN_transpt_PnuC"/>
</dbReference>
<proteinExistence type="inferred from homology"/>
<comment type="similarity">
    <text evidence="3">Belongs to the nicotinamide ribonucleoside (NR) uptake permease (TC 4.B.1) family.</text>
</comment>
<dbReference type="RefSeq" id="WP_206578985.1">
    <property type="nucleotide sequence ID" value="NZ_JAFKCT010000006.1"/>
</dbReference>
<evidence type="ECO:0000256" key="8">
    <source>
        <dbReference type="ARBA" id="ARBA00022989"/>
    </source>
</evidence>
<comment type="caution">
    <text evidence="11">The sequence shown here is derived from an EMBL/GenBank/DDBJ whole genome shotgun (WGS) entry which is preliminary data.</text>
</comment>
<feature type="transmembrane region" description="Helical" evidence="10">
    <location>
        <begin position="102"/>
        <end position="123"/>
    </location>
</feature>
<feature type="transmembrane region" description="Helical" evidence="10">
    <location>
        <begin position="63"/>
        <end position="81"/>
    </location>
</feature>
<feature type="transmembrane region" description="Helical" evidence="10">
    <location>
        <begin position="40"/>
        <end position="57"/>
    </location>
</feature>
<evidence type="ECO:0000256" key="6">
    <source>
        <dbReference type="ARBA" id="ARBA00022475"/>
    </source>
</evidence>
<dbReference type="EMBL" id="JAFKCT010000006">
    <property type="protein sequence ID" value="MBN7812209.1"/>
    <property type="molecule type" value="Genomic_DNA"/>
</dbReference>
<dbReference type="NCBIfam" id="TIGR01528">
    <property type="entry name" value="NMN_trans_PnuC"/>
    <property type="match status" value="1"/>
</dbReference>
<evidence type="ECO:0000256" key="4">
    <source>
        <dbReference type="ARBA" id="ARBA00017522"/>
    </source>
</evidence>
<dbReference type="PANTHER" id="PTHR36122:SF2">
    <property type="entry name" value="NICOTINAMIDE RIBOSIDE TRANSPORTER PNUC"/>
    <property type="match status" value="1"/>
</dbReference>
<keyword evidence="8 10" id="KW-1133">Transmembrane helix</keyword>
<evidence type="ECO:0000256" key="2">
    <source>
        <dbReference type="ARBA" id="ARBA00004651"/>
    </source>
</evidence>
<gene>
    <name evidence="11" type="ORF">J0A68_14745</name>
</gene>
<dbReference type="Pfam" id="PF04973">
    <property type="entry name" value="NMN_transporter"/>
    <property type="match status" value="1"/>
</dbReference>
<organism evidence="11 12">
    <name type="scientific">Algoriphagus oliviformis</name>
    <dbReference type="NCBI Taxonomy" id="2811231"/>
    <lineage>
        <taxon>Bacteria</taxon>
        <taxon>Pseudomonadati</taxon>
        <taxon>Bacteroidota</taxon>
        <taxon>Cytophagia</taxon>
        <taxon>Cytophagales</taxon>
        <taxon>Cyclobacteriaceae</taxon>
        <taxon>Algoriphagus</taxon>
    </lineage>
</organism>
<evidence type="ECO:0000256" key="9">
    <source>
        <dbReference type="ARBA" id="ARBA00023136"/>
    </source>
</evidence>
<reference evidence="11 12" key="1">
    <citation type="submission" date="2021-03" db="EMBL/GenBank/DDBJ databases">
        <title>novel species isolated from a fishpond in China.</title>
        <authorList>
            <person name="Lu H."/>
            <person name="Cai Z."/>
        </authorList>
    </citation>
    <scope>NUCLEOTIDE SEQUENCE [LARGE SCALE GENOMIC DNA]</scope>
    <source>
        <strain evidence="11 12">H41</strain>
    </source>
</reference>
<accession>A0ABS3C513</accession>
<name>A0ABS3C513_9BACT</name>
<evidence type="ECO:0000313" key="11">
    <source>
        <dbReference type="EMBL" id="MBN7812209.1"/>
    </source>
</evidence>
<comment type="function">
    <text evidence="1">Required for nicotinamide riboside transport across the inner membrane.</text>
</comment>
<keyword evidence="9 10" id="KW-0472">Membrane</keyword>
<comment type="subcellular location">
    <subcellularLocation>
        <location evidence="2">Cell membrane</location>
        <topology evidence="2">Multi-pass membrane protein</topology>
    </subcellularLocation>
</comment>
<keyword evidence="7 10" id="KW-0812">Transmembrane</keyword>
<evidence type="ECO:0000313" key="12">
    <source>
        <dbReference type="Proteomes" id="UP000664317"/>
    </source>
</evidence>
<keyword evidence="6" id="KW-1003">Cell membrane</keyword>
<evidence type="ECO:0000256" key="10">
    <source>
        <dbReference type="SAM" id="Phobius"/>
    </source>
</evidence>
<protein>
    <recommendedName>
        <fullName evidence="4">Nicotinamide riboside transporter PnuC</fullName>
    </recommendedName>
</protein>
<keyword evidence="5" id="KW-0813">Transport</keyword>
<evidence type="ECO:0000256" key="1">
    <source>
        <dbReference type="ARBA" id="ARBA00002672"/>
    </source>
</evidence>
<dbReference type="PANTHER" id="PTHR36122">
    <property type="entry name" value="NICOTINAMIDE RIBOSIDE TRANSPORTER PNUC"/>
    <property type="match status" value="1"/>
</dbReference>
<evidence type="ECO:0000256" key="3">
    <source>
        <dbReference type="ARBA" id="ARBA00006669"/>
    </source>
</evidence>
<feature type="transmembrane region" description="Helical" evidence="10">
    <location>
        <begin position="175"/>
        <end position="192"/>
    </location>
</feature>
<evidence type="ECO:0000256" key="7">
    <source>
        <dbReference type="ARBA" id="ARBA00022692"/>
    </source>
</evidence>